<reference evidence="1 2" key="1">
    <citation type="journal article" date="2016" name="Nat. Commun.">
        <title>Thousands of microbial genomes shed light on interconnected biogeochemical processes in an aquifer system.</title>
        <authorList>
            <person name="Anantharaman K."/>
            <person name="Brown C.T."/>
            <person name="Hug L.A."/>
            <person name="Sharon I."/>
            <person name="Castelle C.J."/>
            <person name="Probst A.J."/>
            <person name="Thomas B.C."/>
            <person name="Singh A."/>
            <person name="Wilkins M.J."/>
            <person name="Karaoz U."/>
            <person name="Brodie E.L."/>
            <person name="Williams K.H."/>
            <person name="Hubbard S.S."/>
            <person name="Banfield J.F."/>
        </authorList>
    </citation>
    <scope>NUCLEOTIDE SEQUENCE [LARGE SCALE GENOMIC DNA]</scope>
</reference>
<organism evidence="1 2">
    <name type="scientific">Candidatus Daviesbacteria bacterium RIFCSPLOWO2_01_FULL_39_12</name>
    <dbReference type="NCBI Taxonomy" id="1797785"/>
    <lineage>
        <taxon>Bacteria</taxon>
        <taxon>Candidatus Daviesiibacteriota</taxon>
    </lineage>
</organism>
<dbReference type="EMBL" id="MFDM01000031">
    <property type="protein sequence ID" value="OGE41934.1"/>
    <property type="molecule type" value="Genomic_DNA"/>
</dbReference>
<gene>
    <name evidence="1" type="ORF">A3B45_01800</name>
</gene>
<name>A0A1F5KM55_9BACT</name>
<proteinExistence type="predicted"/>
<sequence>MDELMTIGFVKLAVTEVREEMVNDPKGFSLVKKASAILQDKCKDGTLGKDEEKEGLIFGEEIIWQSLIEVMQTDDGLMLKKLAKLQPGSGIPQSIGVT</sequence>
<dbReference type="Proteomes" id="UP000178565">
    <property type="component" value="Unassembled WGS sequence"/>
</dbReference>
<evidence type="ECO:0000313" key="2">
    <source>
        <dbReference type="Proteomes" id="UP000178565"/>
    </source>
</evidence>
<accession>A0A1F5KM55</accession>
<dbReference type="AlphaFoldDB" id="A0A1F5KM55"/>
<comment type="caution">
    <text evidence="1">The sequence shown here is derived from an EMBL/GenBank/DDBJ whole genome shotgun (WGS) entry which is preliminary data.</text>
</comment>
<evidence type="ECO:0000313" key="1">
    <source>
        <dbReference type="EMBL" id="OGE41934.1"/>
    </source>
</evidence>
<protein>
    <submittedName>
        <fullName evidence="1">Uncharacterized protein</fullName>
    </submittedName>
</protein>